<evidence type="ECO:0000256" key="1">
    <source>
        <dbReference type="ARBA" id="ARBA00001947"/>
    </source>
</evidence>
<dbReference type="SUPFAM" id="SSF51556">
    <property type="entry name" value="Metallo-dependent hydrolases"/>
    <property type="match status" value="1"/>
</dbReference>
<dbReference type="PANTHER" id="PTHR11647">
    <property type="entry name" value="HYDRANTOINASE/DIHYDROPYRIMIDINASE FAMILY MEMBER"/>
    <property type="match status" value="1"/>
</dbReference>
<dbReference type="AlphaFoldDB" id="A0A931F9S9"/>
<keyword evidence="4 7" id="KW-0378">Hydrolase</keyword>
<reference evidence="7" key="1">
    <citation type="submission" date="2020-11" db="EMBL/GenBank/DDBJ databases">
        <title>Halonatronomonas betainensis gen. nov., sp. nov. a novel haloalkaliphilic representative of the family Halanaerobiacae capable of betaine degradation.</title>
        <authorList>
            <person name="Boltyanskaya Y."/>
            <person name="Kevbrin V."/>
            <person name="Detkova E."/>
            <person name="Grouzdev D.S."/>
            <person name="Koziaeva V."/>
            <person name="Zhilina T."/>
        </authorList>
    </citation>
    <scope>NUCLEOTIDE SEQUENCE</scope>
    <source>
        <strain evidence="7">Z-7014</strain>
    </source>
</reference>
<sequence length="463" mass="51826">MKRLITGGRVVLESGIEEKDILIEDDKIIKIISPDVEKPEEECDIIDANGKIVMPGIIDAHTHYLLHSRGTTTADNFETGSISAAHGGVTTFIDYSDHQDDKSLLDSAKERISEAEAEAVIDFHLHQTVENFNEEIADELVEIKDFGISNLKIFTTYKKEGYMIADDNLPDLFQKAGELELLITAHCEDEDTIQDKLKDYQAVKDEIKFSDHPDLRPGVAESRAIKNLSEIADDKDQPLYIAHISSKEGVQVIREARQQGLRIFGETTPHYLLLDRSYLEREDAAKYFMVPPLREVEDHQEIWDAIIKKEIQAVATDHCAFNLEQKNLTDSPINALPGIPGSETLLPLLHHFGVNRGLINYEELVDLLSTEPAKIFGLYPERGVIREGTVADIVIFDPDKEVELSDDNLHSEAGYSPYADFTVLGYPVETISNGETIIKNDTFVSDAGRGKFIKAKTSSVFQS</sequence>
<dbReference type="RefSeq" id="WP_270454968.1">
    <property type="nucleotide sequence ID" value="NZ_JADPIE010000008.1"/>
</dbReference>
<evidence type="ECO:0000313" key="8">
    <source>
        <dbReference type="Proteomes" id="UP000621436"/>
    </source>
</evidence>
<evidence type="ECO:0000256" key="2">
    <source>
        <dbReference type="ARBA" id="ARBA00008829"/>
    </source>
</evidence>
<dbReference type="InterPro" id="IPR011059">
    <property type="entry name" value="Metal-dep_hydrolase_composite"/>
</dbReference>
<comment type="caution">
    <text evidence="7">The sequence shown here is derived from an EMBL/GenBank/DDBJ whole genome shotgun (WGS) entry which is preliminary data.</text>
</comment>
<keyword evidence="8" id="KW-1185">Reference proteome</keyword>
<organism evidence="7 8">
    <name type="scientific">Halonatronomonas betaini</name>
    <dbReference type="NCBI Taxonomy" id="2778430"/>
    <lineage>
        <taxon>Bacteria</taxon>
        <taxon>Bacillati</taxon>
        <taxon>Bacillota</taxon>
        <taxon>Clostridia</taxon>
        <taxon>Halanaerobiales</taxon>
        <taxon>Halarsenatibacteraceae</taxon>
        <taxon>Halonatronomonas</taxon>
    </lineage>
</organism>
<keyword evidence="3" id="KW-0479">Metal-binding</keyword>
<comment type="cofactor">
    <cofactor evidence="1">
        <name>Zn(2+)</name>
        <dbReference type="ChEBI" id="CHEBI:29105"/>
    </cofactor>
</comment>
<dbReference type="InterPro" id="IPR050378">
    <property type="entry name" value="Metallo-dep_Hydrolases_sf"/>
</dbReference>
<dbReference type="InterPro" id="IPR032466">
    <property type="entry name" value="Metal_Hydrolase"/>
</dbReference>
<comment type="similarity">
    <text evidence="2">Belongs to the metallo-dependent hydrolases superfamily. Hydantoinase/dihydropyrimidinase family.</text>
</comment>
<comment type="PTM">
    <text evidence="5">Carbamylation allows a single lysine to coordinate two divalent metal cations.</text>
</comment>
<evidence type="ECO:0000256" key="3">
    <source>
        <dbReference type="ARBA" id="ARBA00022723"/>
    </source>
</evidence>
<dbReference type="Proteomes" id="UP000621436">
    <property type="component" value="Unassembled WGS sequence"/>
</dbReference>
<dbReference type="SUPFAM" id="SSF51338">
    <property type="entry name" value="Composite domain of metallo-dependent hydrolases"/>
    <property type="match status" value="1"/>
</dbReference>
<dbReference type="GO" id="GO:0004157">
    <property type="term" value="F:dihydropyrimidinase activity"/>
    <property type="evidence" value="ECO:0007669"/>
    <property type="project" value="UniProtKB-EC"/>
</dbReference>
<dbReference type="GO" id="GO:0046872">
    <property type="term" value="F:metal ion binding"/>
    <property type="evidence" value="ECO:0007669"/>
    <property type="project" value="UniProtKB-KW"/>
</dbReference>
<dbReference type="Gene3D" id="2.30.40.10">
    <property type="entry name" value="Urease, subunit C, domain 1"/>
    <property type="match status" value="1"/>
</dbReference>
<dbReference type="InterPro" id="IPR006680">
    <property type="entry name" value="Amidohydro-rel"/>
</dbReference>
<protein>
    <submittedName>
        <fullName evidence="7">Dihydropyrimidinase</fullName>
        <ecNumber evidence="7">3.5.2.2</ecNumber>
    </submittedName>
</protein>
<evidence type="ECO:0000259" key="6">
    <source>
        <dbReference type="Pfam" id="PF01979"/>
    </source>
</evidence>
<feature type="modified residue" description="N6-carboxylysine" evidence="5">
    <location>
        <position position="152"/>
    </location>
</feature>
<feature type="domain" description="Amidohydrolase-related" evidence="6">
    <location>
        <begin position="52"/>
        <end position="435"/>
    </location>
</feature>
<evidence type="ECO:0000313" key="7">
    <source>
        <dbReference type="EMBL" id="MBF8437908.1"/>
    </source>
</evidence>
<accession>A0A931F9S9</accession>
<gene>
    <name evidence="7" type="primary">hydA</name>
    <name evidence="7" type="ORF">I0Q91_12505</name>
</gene>
<dbReference type="NCBIfam" id="TIGR02033">
    <property type="entry name" value="D-hydantoinase"/>
    <property type="match status" value="1"/>
</dbReference>
<dbReference type="PANTHER" id="PTHR11647:SF1">
    <property type="entry name" value="COLLAPSIN RESPONSE MEDIATOR PROTEIN"/>
    <property type="match status" value="1"/>
</dbReference>
<dbReference type="GO" id="GO:0005829">
    <property type="term" value="C:cytosol"/>
    <property type="evidence" value="ECO:0007669"/>
    <property type="project" value="TreeGrafter"/>
</dbReference>
<dbReference type="InterPro" id="IPR011778">
    <property type="entry name" value="Hydantoinase/dihydroPyrase"/>
</dbReference>
<evidence type="ECO:0000256" key="5">
    <source>
        <dbReference type="PIRSR" id="PIRSR611778-50"/>
    </source>
</evidence>
<dbReference type="FunFam" id="3.20.20.140:FF:000174">
    <property type="entry name" value="Dihydropyrimidinase-related protein 2"/>
    <property type="match status" value="1"/>
</dbReference>
<dbReference type="EMBL" id="JADPIE010000008">
    <property type="protein sequence ID" value="MBF8437908.1"/>
    <property type="molecule type" value="Genomic_DNA"/>
</dbReference>
<dbReference type="Pfam" id="PF01979">
    <property type="entry name" value="Amidohydro_1"/>
    <property type="match status" value="1"/>
</dbReference>
<evidence type="ECO:0000256" key="4">
    <source>
        <dbReference type="ARBA" id="ARBA00022801"/>
    </source>
</evidence>
<dbReference type="Gene3D" id="3.20.20.140">
    <property type="entry name" value="Metal-dependent hydrolases"/>
    <property type="match status" value="1"/>
</dbReference>
<dbReference type="EC" id="3.5.2.2" evidence="7"/>
<proteinExistence type="inferred from homology"/>
<name>A0A931F9S9_9FIRM</name>